<dbReference type="GO" id="GO:0006777">
    <property type="term" value="P:Mo-molybdopterin cofactor biosynthetic process"/>
    <property type="evidence" value="ECO:0007669"/>
    <property type="project" value="UniProtKB-UniRule"/>
</dbReference>
<evidence type="ECO:0000256" key="4">
    <source>
        <dbReference type="ARBA" id="ARBA00005046"/>
    </source>
</evidence>
<dbReference type="Pfam" id="PF00994">
    <property type="entry name" value="MoCF_biosynth"/>
    <property type="match status" value="1"/>
</dbReference>
<dbReference type="AlphaFoldDB" id="A0A1M6JAS9"/>
<dbReference type="InterPro" id="IPR036425">
    <property type="entry name" value="MoaB/Mog-like_dom_sf"/>
</dbReference>
<accession>A0A1M6JAS9</accession>
<dbReference type="GO" id="GO:0061599">
    <property type="term" value="F:molybdopterin molybdotransferase activity"/>
    <property type="evidence" value="ECO:0007669"/>
    <property type="project" value="UniProtKB-UniRule"/>
</dbReference>
<dbReference type="Gene3D" id="2.170.190.11">
    <property type="entry name" value="Molybdopterin biosynthesis moea protein, domain 3"/>
    <property type="match status" value="1"/>
</dbReference>
<comment type="cofactor">
    <cofactor evidence="1 14">
        <name>Mg(2+)</name>
        <dbReference type="ChEBI" id="CHEBI:18420"/>
    </cofactor>
</comment>
<dbReference type="Gene3D" id="2.40.340.10">
    <property type="entry name" value="MoeA, C-terminal, domain IV"/>
    <property type="match status" value="1"/>
</dbReference>
<dbReference type="RefSeq" id="WP_110941221.1">
    <property type="nucleotide sequence ID" value="NZ_FQZV01000025.1"/>
</dbReference>
<dbReference type="InterPro" id="IPR001453">
    <property type="entry name" value="MoaB/Mog_dom"/>
</dbReference>
<dbReference type="Gene3D" id="3.40.980.10">
    <property type="entry name" value="MoaB/Mog-like domain"/>
    <property type="match status" value="1"/>
</dbReference>
<keyword evidence="11 14" id="KW-0460">Magnesium</keyword>
<dbReference type="GO" id="GO:0046872">
    <property type="term" value="F:metal ion binding"/>
    <property type="evidence" value="ECO:0007669"/>
    <property type="project" value="UniProtKB-UniRule"/>
</dbReference>
<comment type="similarity">
    <text evidence="5 14">Belongs to the MoeA family.</text>
</comment>
<dbReference type="InterPro" id="IPR005111">
    <property type="entry name" value="MoeA_C_domain_IV"/>
</dbReference>
<evidence type="ECO:0000256" key="11">
    <source>
        <dbReference type="ARBA" id="ARBA00022842"/>
    </source>
</evidence>
<reference evidence="17" key="1">
    <citation type="submission" date="2016-11" db="EMBL/GenBank/DDBJ databases">
        <authorList>
            <person name="Varghese N."/>
            <person name="Submissions S."/>
        </authorList>
    </citation>
    <scope>NUCLEOTIDE SEQUENCE [LARGE SCALE GENOMIC DNA]</scope>
    <source>
        <strain evidence="17">DSM 17957</strain>
    </source>
</reference>
<evidence type="ECO:0000256" key="13">
    <source>
        <dbReference type="ARBA" id="ARBA00047317"/>
    </source>
</evidence>
<keyword evidence="17" id="KW-1185">Reference proteome</keyword>
<evidence type="ECO:0000256" key="5">
    <source>
        <dbReference type="ARBA" id="ARBA00010763"/>
    </source>
</evidence>
<evidence type="ECO:0000256" key="9">
    <source>
        <dbReference type="ARBA" id="ARBA00022679"/>
    </source>
</evidence>
<dbReference type="SUPFAM" id="SSF63867">
    <property type="entry name" value="MoeA C-terminal domain-like"/>
    <property type="match status" value="1"/>
</dbReference>
<dbReference type="CDD" id="cd00887">
    <property type="entry name" value="MoeA"/>
    <property type="match status" value="1"/>
</dbReference>
<keyword evidence="12 14" id="KW-0501">Molybdenum cofactor biosynthesis</keyword>
<comment type="catalytic activity">
    <reaction evidence="13">
        <text>adenylyl-molybdopterin + molybdate = Mo-molybdopterin + AMP + H(+)</text>
        <dbReference type="Rhea" id="RHEA:35047"/>
        <dbReference type="ChEBI" id="CHEBI:15378"/>
        <dbReference type="ChEBI" id="CHEBI:36264"/>
        <dbReference type="ChEBI" id="CHEBI:62727"/>
        <dbReference type="ChEBI" id="CHEBI:71302"/>
        <dbReference type="ChEBI" id="CHEBI:456215"/>
        <dbReference type="EC" id="2.10.1.1"/>
    </reaction>
</comment>
<dbReference type="InterPro" id="IPR008284">
    <property type="entry name" value="MoCF_biosynth_CS"/>
</dbReference>
<evidence type="ECO:0000256" key="7">
    <source>
        <dbReference type="ARBA" id="ARBA00021108"/>
    </source>
</evidence>
<dbReference type="SUPFAM" id="SSF53218">
    <property type="entry name" value="Molybdenum cofactor biosynthesis proteins"/>
    <property type="match status" value="1"/>
</dbReference>
<evidence type="ECO:0000256" key="8">
    <source>
        <dbReference type="ARBA" id="ARBA00022505"/>
    </source>
</evidence>
<sequence>MKLLKVDSVEETKRKMDHYFEGISLDVEWIDIAQALGRIAAENLYAQREVPEFPRSTVDGYAVMAKDTYGASESLPTFLQLEGNVEMGEAAAQKIVPGKGVYVPTGGMLPNGADAMVMIEYVESLDGDTIAVYKAVAPGEGIMQQGEDIQKGEPVVAKGKKLKPQDIGMLAAAGIFSIKVFKKPRVFVISTGDELVHPKEETKLGQVRDINTYTLSAMALACNAEVVGQVIVRDDFQLLQNTVKHAIEKSDVVVVSGGSSVGKKDVTAKVIDSLGEPGVFIHGVAVKPGKPTIIGRVGDTAVFGLPGHPVSAMIIYKVFVEYILRRLQQLEEAQEVVIYGICDANIHSSPGKETYQMVQLEERDHQWIVKPIYGKSGAISLMTKAHGYIKIRENQEGIHKGEGVEVILL</sequence>
<dbReference type="NCBIfam" id="NF045515">
    <property type="entry name" value="Glp_gephyrin"/>
    <property type="match status" value="1"/>
</dbReference>
<proteinExistence type="inferred from homology"/>
<evidence type="ECO:0000256" key="2">
    <source>
        <dbReference type="ARBA" id="ARBA00002901"/>
    </source>
</evidence>
<name>A0A1M6JAS9_9FIRM</name>
<dbReference type="NCBIfam" id="TIGR00177">
    <property type="entry name" value="molyb_syn"/>
    <property type="match status" value="1"/>
</dbReference>
<dbReference type="InterPro" id="IPR036135">
    <property type="entry name" value="MoeA_linker/N_sf"/>
</dbReference>
<dbReference type="PROSITE" id="PS01079">
    <property type="entry name" value="MOCF_BIOSYNTHESIS_2"/>
    <property type="match status" value="1"/>
</dbReference>
<dbReference type="PANTHER" id="PTHR10192:SF5">
    <property type="entry name" value="GEPHYRIN"/>
    <property type="match status" value="1"/>
</dbReference>
<evidence type="ECO:0000256" key="1">
    <source>
        <dbReference type="ARBA" id="ARBA00001946"/>
    </source>
</evidence>
<evidence type="ECO:0000313" key="17">
    <source>
        <dbReference type="Proteomes" id="UP000184536"/>
    </source>
</evidence>
<evidence type="ECO:0000256" key="10">
    <source>
        <dbReference type="ARBA" id="ARBA00022723"/>
    </source>
</evidence>
<dbReference type="InterPro" id="IPR036688">
    <property type="entry name" value="MoeA_C_domain_IV_sf"/>
</dbReference>
<dbReference type="STRING" id="1121919.SAMN02745975_02084"/>
<evidence type="ECO:0000313" key="16">
    <source>
        <dbReference type="EMBL" id="SHJ43787.1"/>
    </source>
</evidence>
<keyword evidence="10 14" id="KW-0479">Metal-binding</keyword>
<organism evidence="16 17">
    <name type="scientific">Geosporobacter subterraneus DSM 17957</name>
    <dbReference type="NCBI Taxonomy" id="1121919"/>
    <lineage>
        <taxon>Bacteria</taxon>
        <taxon>Bacillati</taxon>
        <taxon>Bacillota</taxon>
        <taxon>Clostridia</taxon>
        <taxon>Peptostreptococcales</taxon>
        <taxon>Thermotaleaceae</taxon>
        <taxon>Geosporobacter</taxon>
    </lineage>
</organism>
<dbReference type="InterPro" id="IPR005110">
    <property type="entry name" value="MoeA_linker/N"/>
</dbReference>
<comment type="function">
    <text evidence="3">May be involved in the biosynthesis of molybdopterin.</text>
</comment>
<dbReference type="UniPathway" id="UPA00344"/>
<comment type="pathway">
    <text evidence="4 14">Cofactor biosynthesis; molybdopterin biosynthesis.</text>
</comment>
<evidence type="ECO:0000256" key="3">
    <source>
        <dbReference type="ARBA" id="ARBA00003487"/>
    </source>
</evidence>
<dbReference type="Pfam" id="PF03454">
    <property type="entry name" value="MoeA_C"/>
    <property type="match status" value="1"/>
</dbReference>
<feature type="domain" description="MoaB/Mog" evidence="15">
    <location>
        <begin position="187"/>
        <end position="326"/>
    </location>
</feature>
<keyword evidence="9 14" id="KW-0808">Transferase</keyword>
<keyword evidence="8 14" id="KW-0500">Molybdenum</keyword>
<dbReference type="Proteomes" id="UP000184536">
    <property type="component" value="Unassembled WGS sequence"/>
</dbReference>
<evidence type="ECO:0000256" key="6">
    <source>
        <dbReference type="ARBA" id="ARBA00013269"/>
    </source>
</evidence>
<dbReference type="FunFam" id="3.40.980.10:FF:000004">
    <property type="entry name" value="Molybdopterin molybdenumtransferase"/>
    <property type="match status" value="1"/>
</dbReference>
<dbReference type="InterPro" id="IPR038987">
    <property type="entry name" value="MoeA-like"/>
</dbReference>
<dbReference type="EC" id="2.10.1.1" evidence="6 14"/>
<comment type="function">
    <text evidence="2 14">Catalyzes the insertion of molybdate into adenylated molybdopterin with the concomitant release of AMP.</text>
</comment>
<evidence type="ECO:0000259" key="15">
    <source>
        <dbReference type="SMART" id="SM00852"/>
    </source>
</evidence>
<dbReference type="SMART" id="SM00852">
    <property type="entry name" value="MoCF_biosynth"/>
    <property type="match status" value="1"/>
</dbReference>
<dbReference type="SUPFAM" id="SSF63882">
    <property type="entry name" value="MoeA N-terminal region -like"/>
    <property type="match status" value="1"/>
</dbReference>
<dbReference type="GO" id="GO:0005829">
    <property type="term" value="C:cytosol"/>
    <property type="evidence" value="ECO:0007669"/>
    <property type="project" value="TreeGrafter"/>
</dbReference>
<dbReference type="EMBL" id="FQZV01000025">
    <property type="protein sequence ID" value="SHJ43787.1"/>
    <property type="molecule type" value="Genomic_DNA"/>
</dbReference>
<gene>
    <name evidence="16" type="ORF">SAMN02745975_02084</name>
</gene>
<protein>
    <recommendedName>
        <fullName evidence="7 14">Molybdopterin molybdenumtransferase</fullName>
        <ecNumber evidence="6 14">2.10.1.1</ecNumber>
    </recommendedName>
</protein>
<dbReference type="Gene3D" id="3.90.105.10">
    <property type="entry name" value="Molybdopterin biosynthesis moea protein, domain 2"/>
    <property type="match status" value="1"/>
</dbReference>
<evidence type="ECO:0000256" key="12">
    <source>
        <dbReference type="ARBA" id="ARBA00023150"/>
    </source>
</evidence>
<dbReference type="Pfam" id="PF03453">
    <property type="entry name" value="MoeA_N"/>
    <property type="match status" value="1"/>
</dbReference>
<evidence type="ECO:0000256" key="14">
    <source>
        <dbReference type="RuleBase" id="RU365090"/>
    </source>
</evidence>
<dbReference type="PANTHER" id="PTHR10192">
    <property type="entry name" value="MOLYBDOPTERIN BIOSYNTHESIS PROTEIN"/>
    <property type="match status" value="1"/>
</dbReference>
<dbReference type="OrthoDB" id="9804758at2"/>